<dbReference type="SUPFAM" id="SSF141868">
    <property type="entry name" value="EAL domain-like"/>
    <property type="match status" value="1"/>
</dbReference>
<protein>
    <submittedName>
        <fullName evidence="4">Diguanylate cyclase (GGDEF)-like protein</fullName>
    </submittedName>
</protein>
<evidence type="ECO:0000313" key="4">
    <source>
        <dbReference type="EMBL" id="MBB4248716.1"/>
    </source>
</evidence>
<dbReference type="EMBL" id="JACIGE010000013">
    <property type="protein sequence ID" value="MBB4248716.1"/>
    <property type="molecule type" value="Genomic_DNA"/>
</dbReference>
<dbReference type="InterPro" id="IPR001633">
    <property type="entry name" value="EAL_dom"/>
</dbReference>
<comment type="caution">
    <text evidence="4">The sequence shown here is derived from an EMBL/GenBank/DDBJ whole genome shotgun (WGS) entry which is preliminary data.</text>
</comment>
<dbReference type="Pfam" id="PF00563">
    <property type="entry name" value="EAL"/>
    <property type="match status" value="1"/>
</dbReference>
<dbReference type="GO" id="GO:0003824">
    <property type="term" value="F:catalytic activity"/>
    <property type="evidence" value="ECO:0007669"/>
    <property type="project" value="UniProtKB-ARBA"/>
</dbReference>
<dbReference type="InterPro" id="IPR043128">
    <property type="entry name" value="Rev_trsase/Diguanyl_cyclase"/>
</dbReference>
<dbReference type="SUPFAM" id="SSF55073">
    <property type="entry name" value="Nucleotide cyclase"/>
    <property type="match status" value="1"/>
</dbReference>
<keyword evidence="1" id="KW-0472">Membrane</keyword>
<organism evidence="4 5">
    <name type="scientific">Rhodocyclus tenuis</name>
    <name type="common">Rhodospirillum tenue</name>
    <dbReference type="NCBI Taxonomy" id="1066"/>
    <lineage>
        <taxon>Bacteria</taxon>
        <taxon>Pseudomonadati</taxon>
        <taxon>Pseudomonadota</taxon>
        <taxon>Betaproteobacteria</taxon>
        <taxon>Rhodocyclales</taxon>
        <taxon>Rhodocyclaceae</taxon>
        <taxon>Rhodocyclus</taxon>
    </lineage>
</organism>
<dbReference type="CDD" id="cd01949">
    <property type="entry name" value="GGDEF"/>
    <property type="match status" value="1"/>
</dbReference>
<evidence type="ECO:0000256" key="1">
    <source>
        <dbReference type="SAM" id="Phobius"/>
    </source>
</evidence>
<evidence type="ECO:0000313" key="5">
    <source>
        <dbReference type="Proteomes" id="UP000587070"/>
    </source>
</evidence>
<dbReference type="PANTHER" id="PTHR44757">
    <property type="entry name" value="DIGUANYLATE CYCLASE DGCP"/>
    <property type="match status" value="1"/>
</dbReference>
<keyword evidence="1" id="KW-1133">Transmembrane helix</keyword>
<proteinExistence type="predicted"/>
<gene>
    <name evidence="4" type="ORF">GGD90_003116</name>
</gene>
<reference evidence="4 5" key="1">
    <citation type="submission" date="2020-08" db="EMBL/GenBank/DDBJ databases">
        <title>Genome sequencing of Purple Non-Sulfur Bacteria from various extreme environments.</title>
        <authorList>
            <person name="Mayer M."/>
        </authorList>
    </citation>
    <scope>NUCLEOTIDE SEQUENCE [LARGE SCALE GENOMIC DNA]</scope>
    <source>
        <strain evidence="4 5">2761</strain>
    </source>
</reference>
<dbReference type="InterPro" id="IPR035919">
    <property type="entry name" value="EAL_sf"/>
</dbReference>
<name>A0A840GA44_RHOTE</name>
<sequence length="708" mass="76707">MNAASASQTTAAAGDPADGLIAAAPVVLDVQAGKRMLFAIVAAGVFSLLACTAFYLFEIERLTRQQLAALAHHAGQTINATDLDWQRQARARIGPLATADGTRTSLSWHYDAGDGSIARVVGFRLADGHAASYRYPLDTAWLIASGRSDLRIFLAWRGRVLGSSLGEAGAGEAAALDTLLSGRIARHDELVVQAPMRWDELPDSPVLVFQQRLFLPFSLAEIALAGLFLWALLAATVWMSVGIWLNKALQQIQFMAYHDPLTGLINRAGLRVGLAHMLAESRRNQQLLVVFYLDLDRFKTINDSLGHAAGDLVLKEAARRLLACVRDSDFVARVGGDEFVVVVGELVDPNDAAAIARKIIASLAEPVAANGLRLQTGCSIGIATFSGSPSDPDSLIKQADSAMYAAKQEGRGRYHYYDESLGAKADQRLSLEMKMRQAMHAGAFALHYQPVVSRAGTTQLIGFEALLRWRDDDRDMAPDEFIPVAEESGLIVELGDWVLRTACRQMQSWRLRFAHAQTLSVSVNVSIRQLHAGDFAARVEHALADSGLPASALILELTESLYVDSHTAVPKTLLRLREIGVRLAMDDFGTGYSALLSLSRLPINRLKIDRSFVEHITDALEELAIARSIIVIARQLGLEVVAEGVETEAQAKLLAANGCHVLQGWLFDHALCANDAERWIALPETSAHENAANAHLSRTATIPEASGA</sequence>
<dbReference type="Gene3D" id="3.20.20.450">
    <property type="entry name" value="EAL domain"/>
    <property type="match status" value="1"/>
</dbReference>
<feature type="domain" description="GGDEF" evidence="3">
    <location>
        <begin position="286"/>
        <end position="419"/>
    </location>
</feature>
<dbReference type="CDD" id="cd01948">
    <property type="entry name" value="EAL"/>
    <property type="match status" value="1"/>
</dbReference>
<dbReference type="PANTHER" id="PTHR44757:SF2">
    <property type="entry name" value="BIOFILM ARCHITECTURE MAINTENANCE PROTEIN MBAA"/>
    <property type="match status" value="1"/>
</dbReference>
<dbReference type="InterPro" id="IPR000160">
    <property type="entry name" value="GGDEF_dom"/>
</dbReference>
<dbReference type="SMART" id="SM00052">
    <property type="entry name" value="EAL"/>
    <property type="match status" value="1"/>
</dbReference>
<feature type="transmembrane region" description="Helical" evidence="1">
    <location>
        <begin position="36"/>
        <end position="57"/>
    </location>
</feature>
<dbReference type="InterPro" id="IPR052155">
    <property type="entry name" value="Biofilm_reg_signaling"/>
</dbReference>
<dbReference type="RefSeq" id="WP_153117601.1">
    <property type="nucleotide sequence ID" value="NZ_JACIGE010000013.1"/>
</dbReference>
<keyword evidence="1" id="KW-0812">Transmembrane</keyword>
<dbReference type="PROSITE" id="PS50883">
    <property type="entry name" value="EAL"/>
    <property type="match status" value="1"/>
</dbReference>
<dbReference type="Gene3D" id="3.30.70.270">
    <property type="match status" value="1"/>
</dbReference>
<dbReference type="AlphaFoldDB" id="A0A840GA44"/>
<dbReference type="PROSITE" id="PS50887">
    <property type="entry name" value="GGDEF"/>
    <property type="match status" value="1"/>
</dbReference>
<feature type="transmembrane region" description="Helical" evidence="1">
    <location>
        <begin position="222"/>
        <end position="245"/>
    </location>
</feature>
<dbReference type="OrthoDB" id="9813903at2"/>
<dbReference type="NCBIfam" id="TIGR00254">
    <property type="entry name" value="GGDEF"/>
    <property type="match status" value="1"/>
</dbReference>
<keyword evidence="5" id="KW-1185">Reference proteome</keyword>
<dbReference type="SMART" id="SM00267">
    <property type="entry name" value="GGDEF"/>
    <property type="match status" value="1"/>
</dbReference>
<dbReference type="Proteomes" id="UP000587070">
    <property type="component" value="Unassembled WGS sequence"/>
</dbReference>
<dbReference type="Pfam" id="PF00990">
    <property type="entry name" value="GGDEF"/>
    <property type="match status" value="1"/>
</dbReference>
<evidence type="ECO:0000259" key="3">
    <source>
        <dbReference type="PROSITE" id="PS50887"/>
    </source>
</evidence>
<evidence type="ECO:0000259" key="2">
    <source>
        <dbReference type="PROSITE" id="PS50883"/>
    </source>
</evidence>
<accession>A0A840GA44</accession>
<feature type="domain" description="EAL" evidence="2">
    <location>
        <begin position="428"/>
        <end position="684"/>
    </location>
</feature>
<dbReference type="InterPro" id="IPR029787">
    <property type="entry name" value="Nucleotide_cyclase"/>
</dbReference>
<dbReference type="FunFam" id="3.30.70.270:FF:000001">
    <property type="entry name" value="Diguanylate cyclase domain protein"/>
    <property type="match status" value="1"/>
</dbReference>